<dbReference type="SUPFAM" id="SSF46785">
    <property type="entry name" value="Winged helix' DNA-binding domain"/>
    <property type="match status" value="1"/>
</dbReference>
<dbReference type="PANTHER" id="PTHR30136">
    <property type="entry name" value="HELIX-TURN-HELIX TRANSCRIPTIONAL REGULATOR, ICLR FAMILY"/>
    <property type="match status" value="1"/>
</dbReference>
<keyword evidence="1" id="KW-0805">Transcription regulation</keyword>
<dbReference type="InterPro" id="IPR014757">
    <property type="entry name" value="Tscrpt_reg_IclR_C"/>
</dbReference>
<keyword evidence="3" id="KW-0804">Transcription</keyword>
<dbReference type="GO" id="GO:0045892">
    <property type="term" value="P:negative regulation of DNA-templated transcription"/>
    <property type="evidence" value="ECO:0007669"/>
    <property type="project" value="TreeGrafter"/>
</dbReference>
<evidence type="ECO:0000259" key="4">
    <source>
        <dbReference type="PROSITE" id="PS51077"/>
    </source>
</evidence>
<comment type="caution">
    <text evidence="6">The sequence shown here is derived from an EMBL/GenBank/DDBJ whole genome shotgun (WGS) entry which is preliminary data.</text>
</comment>
<feature type="domain" description="IclR-ED" evidence="5">
    <location>
        <begin position="75"/>
        <end position="255"/>
    </location>
</feature>
<evidence type="ECO:0000256" key="2">
    <source>
        <dbReference type="ARBA" id="ARBA00023125"/>
    </source>
</evidence>
<dbReference type="InterPro" id="IPR050707">
    <property type="entry name" value="HTH_MetabolicPath_Reg"/>
</dbReference>
<dbReference type="Pfam" id="PF01614">
    <property type="entry name" value="IclR_C"/>
    <property type="match status" value="1"/>
</dbReference>
<dbReference type="Proteomes" id="UP000782519">
    <property type="component" value="Unassembled WGS sequence"/>
</dbReference>
<evidence type="ECO:0000259" key="5">
    <source>
        <dbReference type="PROSITE" id="PS51078"/>
    </source>
</evidence>
<dbReference type="SMART" id="SM00346">
    <property type="entry name" value="HTH_ICLR"/>
    <property type="match status" value="1"/>
</dbReference>
<dbReference type="Gene3D" id="3.30.450.40">
    <property type="match status" value="1"/>
</dbReference>
<dbReference type="PROSITE" id="PS51078">
    <property type="entry name" value="ICLR_ED"/>
    <property type="match status" value="1"/>
</dbReference>
<dbReference type="EMBL" id="JACRJB010000021">
    <property type="protein sequence ID" value="MBI5129336.1"/>
    <property type="molecule type" value="Genomic_DNA"/>
</dbReference>
<dbReference type="GO" id="GO:0003700">
    <property type="term" value="F:DNA-binding transcription factor activity"/>
    <property type="evidence" value="ECO:0007669"/>
    <property type="project" value="TreeGrafter"/>
</dbReference>
<evidence type="ECO:0000256" key="1">
    <source>
        <dbReference type="ARBA" id="ARBA00023015"/>
    </source>
</evidence>
<dbReference type="SUPFAM" id="SSF55781">
    <property type="entry name" value="GAF domain-like"/>
    <property type="match status" value="1"/>
</dbReference>
<evidence type="ECO:0000313" key="7">
    <source>
        <dbReference type="Proteomes" id="UP000782519"/>
    </source>
</evidence>
<reference evidence="6" key="1">
    <citation type="submission" date="2020-07" db="EMBL/GenBank/DDBJ databases">
        <title>Huge and variable diversity of episymbiotic CPR bacteria and DPANN archaea in groundwater ecosystems.</title>
        <authorList>
            <person name="He C.Y."/>
            <person name="Keren R."/>
            <person name="Whittaker M."/>
            <person name="Farag I.F."/>
            <person name="Doudna J."/>
            <person name="Cate J.H.D."/>
            <person name="Banfield J.F."/>
        </authorList>
    </citation>
    <scope>NUCLEOTIDE SEQUENCE</scope>
    <source>
        <strain evidence="6">NC_groundwater_1818_Pr3_B-0.1um_66_35</strain>
    </source>
</reference>
<name>A0A933W0D2_RHOPL</name>
<dbReference type="InterPro" id="IPR005471">
    <property type="entry name" value="Tscrpt_reg_IclR_N"/>
</dbReference>
<evidence type="ECO:0000313" key="6">
    <source>
        <dbReference type="EMBL" id="MBI5129336.1"/>
    </source>
</evidence>
<dbReference type="PROSITE" id="PS51077">
    <property type="entry name" value="HTH_ICLR"/>
    <property type="match status" value="1"/>
</dbReference>
<dbReference type="InterPro" id="IPR036388">
    <property type="entry name" value="WH-like_DNA-bd_sf"/>
</dbReference>
<gene>
    <name evidence="6" type="ORF">HZA66_07825</name>
</gene>
<accession>A0A933W0D2</accession>
<feature type="domain" description="HTH iclR-type" evidence="4">
    <location>
        <begin position="12"/>
        <end position="74"/>
    </location>
</feature>
<organism evidence="6 7">
    <name type="scientific">Rhodopseudomonas palustris</name>
    <dbReference type="NCBI Taxonomy" id="1076"/>
    <lineage>
        <taxon>Bacteria</taxon>
        <taxon>Pseudomonadati</taxon>
        <taxon>Pseudomonadota</taxon>
        <taxon>Alphaproteobacteria</taxon>
        <taxon>Hyphomicrobiales</taxon>
        <taxon>Nitrobacteraceae</taxon>
        <taxon>Rhodopseudomonas</taxon>
    </lineage>
</organism>
<dbReference type="PANTHER" id="PTHR30136:SF7">
    <property type="entry name" value="HTH-TYPE TRANSCRIPTIONAL REGULATOR KDGR-RELATED"/>
    <property type="match status" value="1"/>
</dbReference>
<keyword evidence="2" id="KW-0238">DNA-binding</keyword>
<sequence>MTKSPAKTQPAAPALEKGLDLLEALATESRGLTQRQLADRVGRSVSEIFRMLVALERRGYVARDPATGEYALTLKLFRIASQYPPTERLLKTALPVMEQLAAKVQLSCHITVLHGDQFMVIARIEPEWLMGWSVKAGAVFPLSQQYPSAKVLAAFQLPGRRDELARMIADNDSVSLRKAIAALDRISADGGNFSNDDGYTRILAYSCPVIDSSGRCVAALTVPLVRQDKIPDAEAATIASELRKAAHVLSERIGGRVGGP</sequence>
<dbReference type="GO" id="GO:0003677">
    <property type="term" value="F:DNA binding"/>
    <property type="evidence" value="ECO:0007669"/>
    <property type="project" value="UniProtKB-KW"/>
</dbReference>
<dbReference type="InterPro" id="IPR036390">
    <property type="entry name" value="WH_DNA-bd_sf"/>
</dbReference>
<dbReference type="Pfam" id="PF09339">
    <property type="entry name" value="HTH_IclR"/>
    <property type="match status" value="1"/>
</dbReference>
<proteinExistence type="predicted"/>
<evidence type="ECO:0000256" key="3">
    <source>
        <dbReference type="ARBA" id="ARBA00023163"/>
    </source>
</evidence>
<dbReference type="Gene3D" id="1.10.10.10">
    <property type="entry name" value="Winged helix-like DNA-binding domain superfamily/Winged helix DNA-binding domain"/>
    <property type="match status" value="1"/>
</dbReference>
<dbReference type="InterPro" id="IPR029016">
    <property type="entry name" value="GAF-like_dom_sf"/>
</dbReference>
<dbReference type="AlphaFoldDB" id="A0A933W0D2"/>
<protein>
    <submittedName>
        <fullName evidence="6">IclR family transcriptional regulator</fullName>
    </submittedName>
</protein>